<protein>
    <submittedName>
        <fullName evidence="2">Uncharacterized protein</fullName>
    </submittedName>
</protein>
<organism evidence="2 3">
    <name type="scientific">Cafeteria roenbergensis</name>
    <name type="common">Marine flagellate</name>
    <dbReference type="NCBI Taxonomy" id="33653"/>
    <lineage>
        <taxon>Eukaryota</taxon>
        <taxon>Sar</taxon>
        <taxon>Stramenopiles</taxon>
        <taxon>Bigyra</taxon>
        <taxon>Opalozoa</taxon>
        <taxon>Bicosoecida</taxon>
        <taxon>Cafeteriaceae</taxon>
        <taxon>Cafeteria</taxon>
    </lineage>
</organism>
<proteinExistence type="predicted"/>
<dbReference type="AlphaFoldDB" id="A0A5A8EDY6"/>
<dbReference type="Proteomes" id="UP000322899">
    <property type="component" value="Unassembled WGS sequence"/>
</dbReference>
<feature type="compositionally biased region" description="Low complexity" evidence="1">
    <location>
        <begin position="89"/>
        <end position="100"/>
    </location>
</feature>
<dbReference type="EMBL" id="VLTO01000018">
    <property type="protein sequence ID" value="KAA0174927.1"/>
    <property type="molecule type" value="Genomic_DNA"/>
</dbReference>
<gene>
    <name evidence="2" type="ORF">FNF27_03642</name>
</gene>
<feature type="region of interest" description="Disordered" evidence="1">
    <location>
        <begin position="89"/>
        <end position="129"/>
    </location>
</feature>
<accession>A0A5A8EDY6</accession>
<name>A0A5A8EDY6_CAFRO</name>
<evidence type="ECO:0000313" key="2">
    <source>
        <dbReference type="EMBL" id="KAA0174927.1"/>
    </source>
</evidence>
<comment type="caution">
    <text evidence="2">The sequence shown here is derived from an EMBL/GenBank/DDBJ whole genome shotgun (WGS) entry which is preliminary data.</text>
</comment>
<evidence type="ECO:0000256" key="1">
    <source>
        <dbReference type="SAM" id="MobiDB-lite"/>
    </source>
</evidence>
<sequence>MAEGQAAHVAADRLGRGPAHWLGQRLLAGAIREASSAVAAAFSASPASTRDSLASRWAGRASRAGLPAPSGGASAAAAAAPVKVCPAPAAAVGGRRQAGSRPKRGRLGGIGRRATGASGVQVTLKPAEA</sequence>
<evidence type="ECO:0000313" key="3">
    <source>
        <dbReference type="Proteomes" id="UP000322899"/>
    </source>
</evidence>
<reference evidence="2 3" key="1">
    <citation type="submission" date="2019-07" db="EMBL/GenBank/DDBJ databases">
        <title>Genomes of Cafeteria roenbergensis.</title>
        <authorList>
            <person name="Fischer M.G."/>
            <person name="Hackl T."/>
            <person name="Roman M."/>
        </authorList>
    </citation>
    <scope>NUCLEOTIDE SEQUENCE [LARGE SCALE GENOMIC DNA]</scope>
    <source>
        <strain evidence="2 3">E4-10P</strain>
    </source>
</reference>